<sequence length="195" mass="19539">MSTGRPAAAPSVSTHVLDTAAGHPAAGVPVRISARGGGEDAPPRDPDGRTARDPGGRTAQEDPGGRTAHDDSDGRTAREGPGGWTVLGSSATDADGRCRDLPVPPPGTTGIRLDFATGPYLDREAGSAARGALSREAGSAARGDGHDAAAPGAAAPAGAPAFFPEVTVTFAVEPGQHYHVPLLLSPFGYSVYRGS</sequence>
<dbReference type="Gene3D" id="2.60.40.180">
    <property type="entry name" value="Transthyretin/hydroxyisourate hydrolase domain"/>
    <property type="match status" value="1"/>
</dbReference>
<dbReference type="SUPFAM" id="SSF49472">
    <property type="entry name" value="Transthyretin (synonym: prealbumin)"/>
    <property type="match status" value="2"/>
</dbReference>
<evidence type="ECO:0000313" key="3">
    <source>
        <dbReference type="EMBL" id="KAF4405610.1"/>
    </source>
</evidence>
<feature type="compositionally biased region" description="Basic and acidic residues" evidence="1">
    <location>
        <begin position="37"/>
        <end position="78"/>
    </location>
</feature>
<proteinExistence type="predicted"/>
<feature type="region of interest" description="Disordered" evidence="1">
    <location>
        <begin position="1"/>
        <end position="112"/>
    </location>
</feature>
<dbReference type="InterPro" id="IPR023416">
    <property type="entry name" value="Transthyretin/HIU_hydrolase_d"/>
</dbReference>
<feature type="compositionally biased region" description="Low complexity" evidence="1">
    <location>
        <begin position="137"/>
        <end position="152"/>
    </location>
</feature>
<protein>
    <submittedName>
        <fullName evidence="3">Hydroxyisourate hydrolase</fullName>
    </submittedName>
</protein>
<dbReference type="InterPro" id="IPR023419">
    <property type="entry name" value="Transthyretin_CS"/>
</dbReference>
<dbReference type="PROSITE" id="PS00768">
    <property type="entry name" value="TRANSTHYRETIN_1"/>
    <property type="match status" value="1"/>
</dbReference>
<feature type="domain" description="Transthyretin/hydroxyisourate hydrolase" evidence="2">
    <location>
        <begin position="12"/>
        <end position="194"/>
    </location>
</feature>
<reference evidence="3 4" key="1">
    <citation type="submission" date="2019-10" db="EMBL/GenBank/DDBJ databases">
        <title>Streptomyces tenebrisbrunneis sp.nov., an endogenous actinomycete isolated from of Lycium ruthenicum.</title>
        <authorList>
            <person name="Ma L."/>
        </authorList>
    </citation>
    <scope>NUCLEOTIDE SEQUENCE [LARGE SCALE GENOMIC DNA]</scope>
    <source>
        <strain evidence="3 4">TRM 66187</strain>
    </source>
</reference>
<dbReference type="PANTHER" id="PTHR10395">
    <property type="entry name" value="URICASE AND TRANSTHYRETIN-RELATED"/>
    <property type="match status" value="1"/>
</dbReference>
<dbReference type="InterPro" id="IPR023418">
    <property type="entry name" value="Thyroxine_BS"/>
</dbReference>
<organism evidence="3 4">
    <name type="scientific">Streptomyces lycii</name>
    <dbReference type="NCBI Taxonomy" id="2654337"/>
    <lineage>
        <taxon>Bacteria</taxon>
        <taxon>Bacillati</taxon>
        <taxon>Actinomycetota</taxon>
        <taxon>Actinomycetes</taxon>
        <taxon>Kitasatosporales</taxon>
        <taxon>Streptomycetaceae</taxon>
        <taxon>Streptomyces</taxon>
    </lineage>
</organism>
<keyword evidence="4" id="KW-1185">Reference proteome</keyword>
<dbReference type="EMBL" id="WHPN01000409">
    <property type="protein sequence ID" value="KAF4405610.1"/>
    <property type="molecule type" value="Genomic_DNA"/>
</dbReference>
<evidence type="ECO:0000256" key="1">
    <source>
        <dbReference type="SAM" id="MobiDB-lite"/>
    </source>
</evidence>
<dbReference type="PANTHER" id="PTHR10395:SF7">
    <property type="entry name" value="5-HYDROXYISOURATE HYDROLASE"/>
    <property type="match status" value="1"/>
</dbReference>
<keyword evidence="3" id="KW-0378">Hydrolase</keyword>
<evidence type="ECO:0000259" key="2">
    <source>
        <dbReference type="Pfam" id="PF00576"/>
    </source>
</evidence>
<dbReference type="Proteomes" id="UP000621266">
    <property type="component" value="Unassembled WGS sequence"/>
</dbReference>
<dbReference type="RefSeq" id="WP_098754294.1">
    <property type="nucleotide sequence ID" value="NZ_WHPN01000409.1"/>
</dbReference>
<name>A0ABQ7FAK0_9ACTN</name>
<evidence type="ECO:0000313" key="4">
    <source>
        <dbReference type="Proteomes" id="UP000621266"/>
    </source>
</evidence>
<dbReference type="PROSITE" id="PS00769">
    <property type="entry name" value="TRANSTHYRETIN_2"/>
    <property type="match status" value="1"/>
</dbReference>
<accession>A0ABQ7FAK0</accession>
<comment type="caution">
    <text evidence="3">The sequence shown here is derived from an EMBL/GenBank/DDBJ whole genome shotgun (WGS) entry which is preliminary data.</text>
</comment>
<feature type="region of interest" description="Disordered" evidence="1">
    <location>
        <begin position="126"/>
        <end position="152"/>
    </location>
</feature>
<gene>
    <name evidence="3" type="ORF">GCU69_29350</name>
</gene>
<dbReference type="GO" id="GO:0016787">
    <property type="term" value="F:hydrolase activity"/>
    <property type="evidence" value="ECO:0007669"/>
    <property type="project" value="UniProtKB-KW"/>
</dbReference>
<dbReference type="Pfam" id="PF00576">
    <property type="entry name" value="Transthyretin"/>
    <property type="match status" value="1"/>
</dbReference>
<dbReference type="InterPro" id="IPR036817">
    <property type="entry name" value="Transthyretin/HIU_hydrolase_sf"/>
</dbReference>